<dbReference type="SUPFAM" id="SSF48498">
    <property type="entry name" value="Tetracyclin repressor-like, C-terminal domain"/>
    <property type="match status" value="1"/>
</dbReference>
<keyword evidence="2 4" id="KW-0238">DNA-binding</keyword>
<evidence type="ECO:0000256" key="1">
    <source>
        <dbReference type="ARBA" id="ARBA00023015"/>
    </source>
</evidence>
<evidence type="ECO:0000256" key="4">
    <source>
        <dbReference type="PROSITE-ProRule" id="PRU00335"/>
    </source>
</evidence>
<evidence type="ECO:0000313" key="6">
    <source>
        <dbReference type="EMBL" id="KFA93850.1"/>
    </source>
</evidence>
<dbReference type="Pfam" id="PF00440">
    <property type="entry name" value="TetR_N"/>
    <property type="match status" value="1"/>
</dbReference>
<dbReference type="EMBL" id="JPMI01000036">
    <property type="protein sequence ID" value="KFA93850.1"/>
    <property type="molecule type" value="Genomic_DNA"/>
</dbReference>
<name>A0A084SZG5_9BACT</name>
<feature type="DNA-binding region" description="H-T-H motif" evidence="4">
    <location>
        <begin position="33"/>
        <end position="52"/>
    </location>
</feature>
<dbReference type="Proteomes" id="UP000028547">
    <property type="component" value="Unassembled WGS sequence"/>
</dbReference>
<dbReference type="PRINTS" id="PR00455">
    <property type="entry name" value="HTHTETR"/>
</dbReference>
<dbReference type="InterPro" id="IPR011075">
    <property type="entry name" value="TetR_C"/>
</dbReference>
<evidence type="ECO:0000256" key="2">
    <source>
        <dbReference type="ARBA" id="ARBA00023125"/>
    </source>
</evidence>
<comment type="caution">
    <text evidence="6">The sequence shown here is derived from an EMBL/GenBank/DDBJ whole genome shotgun (WGS) entry which is preliminary data.</text>
</comment>
<accession>A0A084SZG5</accession>
<dbReference type="AlphaFoldDB" id="A0A084SZG5"/>
<gene>
    <name evidence="6" type="ORF">Q664_06690</name>
</gene>
<evidence type="ECO:0000256" key="3">
    <source>
        <dbReference type="ARBA" id="ARBA00023163"/>
    </source>
</evidence>
<dbReference type="PANTHER" id="PTHR47506:SF1">
    <property type="entry name" value="HTH-TYPE TRANSCRIPTIONAL REGULATOR YJDC"/>
    <property type="match status" value="1"/>
</dbReference>
<dbReference type="PANTHER" id="PTHR47506">
    <property type="entry name" value="TRANSCRIPTIONAL REGULATORY PROTEIN"/>
    <property type="match status" value="1"/>
</dbReference>
<reference evidence="6 7" key="1">
    <citation type="submission" date="2014-07" db="EMBL/GenBank/DDBJ databases">
        <title>Draft Genome Sequence of Gephyronic Acid Producer, Cystobacter violaceus Strain Cb vi76.</title>
        <authorList>
            <person name="Stevens D.C."/>
            <person name="Young J."/>
            <person name="Carmichael R."/>
            <person name="Tan J."/>
            <person name="Taylor R.E."/>
        </authorList>
    </citation>
    <scope>NUCLEOTIDE SEQUENCE [LARGE SCALE GENOMIC DNA]</scope>
    <source>
        <strain evidence="6 7">Cb vi76</strain>
    </source>
</reference>
<keyword evidence="1" id="KW-0805">Transcription regulation</keyword>
<dbReference type="Gene3D" id="1.10.357.10">
    <property type="entry name" value="Tetracycline Repressor, domain 2"/>
    <property type="match status" value="1"/>
</dbReference>
<dbReference type="InterPro" id="IPR001647">
    <property type="entry name" value="HTH_TetR"/>
</dbReference>
<proteinExistence type="predicted"/>
<dbReference type="PROSITE" id="PS50977">
    <property type="entry name" value="HTH_TETR_2"/>
    <property type="match status" value="1"/>
</dbReference>
<evidence type="ECO:0000313" key="7">
    <source>
        <dbReference type="Proteomes" id="UP000028547"/>
    </source>
</evidence>
<keyword evidence="3" id="KW-0804">Transcription</keyword>
<sequence length="208" mass="22984">MPMDPSELQHQSKTKFLDAALQVIRSKGYTATRVEDVCAVAGLTKGSFFHHFKSKEELAIAAADHFAAMADRLFASAPYQRAEDPLERLLGYVDFRMGILRGTLPDYTCLLGTMVQEAYDTHPAIRATCDKHLSSHATMLARDIAEAKARYVPDAPWTPESLGLFMQTVIQGAFILAKAKQGPEVAAESLRHLRRYLETQFTPAAQGA</sequence>
<dbReference type="Pfam" id="PF16925">
    <property type="entry name" value="TetR_C_13"/>
    <property type="match status" value="1"/>
</dbReference>
<protein>
    <submittedName>
        <fullName evidence="6">TetR family transcriptional regulator</fullName>
    </submittedName>
</protein>
<dbReference type="SUPFAM" id="SSF46689">
    <property type="entry name" value="Homeodomain-like"/>
    <property type="match status" value="1"/>
</dbReference>
<feature type="domain" description="HTH tetR-type" evidence="5">
    <location>
        <begin position="10"/>
        <end position="70"/>
    </location>
</feature>
<dbReference type="GO" id="GO:0003677">
    <property type="term" value="F:DNA binding"/>
    <property type="evidence" value="ECO:0007669"/>
    <property type="project" value="UniProtKB-UniRule"/>
</dbReference>
<organism evidence="6 7">
    <name type="scientific">Archangium violaceum Cb vi76</name>
    <dbReference type="NCBI Taxonomy" id="1406225"/>
    <lineage>
        <taxon>Bacteria</taxon>
        <taxon>Pseudomonadati</taxon>
        <taxon>Myxococcota</taxon>
        <taxon>Myxococcia</taxon>
        <taxon>Myxococcales</taxon>
        <taxon>Cystobacterineae</taxon>
        <taxon>Archangiaceae</taxon>
        <taxon>Archangium</taxon>
    </lineage>
</organism>
<dbReference type="InterPro" id="IPR009057">
    <property type="entry name" value="Homeodomain-like_sf"/>
</dbReference>
<evidence type="ECO:0000259" key="5">
    <source>
        <dbReference type="PROSITE" id="PS50977"/>
    </source>
</evidence>
<dbReference type="InterPro" id="IPR036271">
    <property type="entry name" value="Tet_transcr_reg_TetR-rel_C_sf"/>
</dbReference>